<dbReference type="PANTHER" id="PTHR13799">
    <property type="entry name" value="NGG1 INTERACTING FACTOR 3"/>
    <property type="match status" value="1"/>
</dbReference>
<dbReference type="FunFam" id="3.40.1390.30:FF:000001">
    <property type="entry name" value="GTP cyclohydrolase 1 type 2"/>
    <property type="match status" value="1"/>
</dbReference>
<dbReference type="FunCoup" id="A0A1Y1XZK7">
    <property type="interactions" value="735"/>
</dbReference>
<dbReference type="InterPro" id="IPR036069">
    <property type="entry name" value="DUF34/NIF3_sf"/>
</dbReference>
<evidence type="ECO:0000313" key="4">
    <source>
        <dbReference type="Proteomes" id="UP000193498"/>
    </source>
</evidence>
<comment type="caution">
    <text evidence="3">The sequence shown here is derived from an EMBL/GenBank/DDBJ whole genome shotgun (WGS) entry which is preliminary data.</text>
</comment>
<dbReference type="OrthoDB" id="3345469at2759"/>
<proteinExistence type="inferred from homology"/>
<sequence>MNSTNSESLISRVERHMEIIAPLSLADTTWDNVGLLIEPPKTRQFATRVILTTDLTKQVLDDAVADPKVGVIISYRPPMFEPLKRLNMADERQALIMNCIVNGISVYSPHSALDNCDGGVCDWMGRALGDGIITSMALSPELDGSGVVRILTLSHPTSLDMIVARLKLNLSVKHVRVAPSQRHAQQDGVFSQNIRTIGIYAGSNPSVFAAVKADVYFTREMSRQDMLMAASRGTSVILCQDPNTERSYLHHVLKPRLEKQFQNEGESIEVVVSEHDYDTLLVM</sequence>
<dbReference type="AlphaFoldDB" id="A0A1Y1XZK7"/>
<accession>A0A1Y1XZK7</accession>
<protein>
    <submittedName>
        <fullName evidence="3">NGG1p interacting factor 3</fullName>
    </submittedName>
</protein>
<dbReference type="Pfam" id="PF01784">
    <property type="entry name" value="DUF34_NIF3"/>
    <property type="match status" value="1"/>
</dbReference>
<evidence type="ECO:0000313" key="3">
    <source>
        <dbReference type="EMBL" id="ORX91172.1"/>
    </source>
</evidence>
<organism evidence="3 4">
    <name type="scientific">Basidiobolus meristosporus CBS 931.73</name>
    <dbReference type="NCBI Taxonomy" id="1314790"/>
    <lineage>
        <taxon>Eukaryota</taxon>
        <taxon>Fungi</taxon>
        <taxon>Fungi incertae sedis</taxon>
        <taxon>Zoopagomycota</taxon>
        <taxon>Entomophthoromycotina</taxon>
        <taxon>Basidiobolomycetes</taxon>
        <taxon>Basidiobolales</taxon>
        <taxon>Basidiobolaceae</taxon>
        <taxon>Basidiobolus</taxon>
    </lineage>
</organism>
<evidence type="ECO:0000256" key="2">
    <source>
        <dbReference type="PIRSR" id="PIRSR602678-1"/>
    </source>
</evidence>
<keyword evidence="4" id="KW-1185">Reference proteome</keyword>
<comment type="similarity">
    <text evidence="1">Belongs to the GTP cyclohydrolase I type 2/NIF3 family.</text>
</comment>
<evidence type="ECO:0000256" key="1">
    <source>
        <dbReference type="ARBA" id="ARBA00006964"/>
    </source>
</evidence>
<reference evidence="3 4" key="1">
    <citation type="submission" date="2016-07" db="EMBL/GenBank/DDBJ databases">
        <title>Pervasive Adenine N6-methylation of Active Genes in Fungi.</title>
        <authorList>
            <consortium name="DOE Joint Genome Institute"/>
            <person name="Mondo S.J."/>
            <person name="Dannebaum R.O."/>
            <person name="Kuo R.C."/>
            <person name="Labutti K."/>
            <person name="Haridas S."/>
            <person name="Kuo A."/>
            <person name="Salamov A."/>
            <person name="Ahrendt S.R."/>
            <person name="Lipzen A."/>
            <person name="Sullivan W."/>
            <person name="Andreopoulos W.B."/>
            <person name="Clum A."/>
            <person name="Lindquist E."/>
            <person name="Daum C."/>
            <person name="Ramamoorthy G.K."/>
            <person name="Gryganskyi A."/>
            <person name="Culley D."/>
            <person name="Magnuson J.K."/>
            <person name="James T.Y."/>
            <person name="O'Malley M.A."/>
            <person name="Stajich J.E."/>
            <person name="Spatafora J.W."/>
            <person name="Visel A."/>
            <person name="Grigoriev I.V."/>
        </authorList>
    </citation>
    <scope>NUCLEOTIDE SEQUENCE [LARGE SCALE GENOMIC DNA]</scope>
    <source>
        <strain evidence="3 4">CBS 931.73</strain>
    </source>
</reference>
<dbReference type="EMBL" id="MCFE01000338">
    <property type="protein sequence ID" value="ORX91172.1"/>
    <property type="molecule type" value="Genomic_DNA"/>
</dbReference>
<name>A0A1Y1XZK7_9FUNG</name>
<dbReference type="SUPFAM" id="SSF102705">
    <property type="entry name" value="NIF3 (NGG1p interacting factor 3)-like"/>
    <property type="match status" value="1"/>
</dbReference>
<feature type="binding site" evidence="2">
    <location>
        <position position="245"/>
    </location>
    <ligand>
        <name>a divalent metal cation</name>
        <dbReference type="ChEBI" id="CHEBI:60240"/>
        <label>1</label>
    </ligand>
</feature>
<dbReference type="InterPro" id="IPR002678">
    <property type="entry name" value="DUF34/NIF3"/>
</dbReference>
<dbReference type="STRING" id="1314790.A0A1Y1XZK7"/>
<dbReference type="GO" id="GO:0046872">
    <property type="term" value="F:metal ion binding"/>
    <property type="evidence" value="ECO:0007669"/>
    <property type="project" value="UniProtKB-KW"/>
</dbReference>
<feature type="binding site" evidence="2">
    <location>
        <position position="114"/>
    </location>
    <ligand>
        <name>a divalent metal cation</name>
        <dbReference type="ChEBI" id="CHEBI:60240"/>
        <label>1</label>
    </ligand>
</feature>
<gene>
    <name evidence="3" type="ORF">K493DRAFT_379270</name>
</gene>
<dbReference type="PANTHER" id="PTHR13799:SF13">
    <property type="entry name" value="NIF3-LIKE PROTEIN 1"/>
    <property type="match status" value="1"/>
</dbReference>
<dbReference type="InParanoid" id="A0A1Y1XZK7"/>
<keyword evidence="2" id="KW-0479">Metal-binding</keyword>
<dbReference type="GO" id="GO:0005739">
    <property type="term" value="C:mitochondrion"/>
    <property type="evidence" value="ECO:0007669"/>
    <property type="project" value="TreeGrafter"/>
</dbReference>
<dbReference type="Gene3D" id="3.40.1390.30">
    <property type="entry name" value="NIF3 (NGG1p interacting factor 3)-like"/>
    <property type="match status" value="2"/>
</dbReference>
<dbReference type="Proteomes" id="UP000193498">
    <property type="component" value="Unassembled WGS sequence"/>
</dbReference>